<evidence type="ECO:0000313" key="2">
    <source>
        <dbReference type="Proteomes" id="UP000613580"/>
    </source>
</evidence>
<protein>
    <submittedName>
        <fullName evidence="1">F-box domain-containing protein</fullName>
    </submittedName>
</protein>
<dbReference type="AlphaFoldDB" id="A0A8H6W4G6"/>
<dbReference type="InterPro" id="IPR032675">
    <property type="entry name" value="LRR_dom_sf"/>
</dbReference>
<keyword evidence="2" id="KW-1185">Reference proteome</keyword>
<name>A0A8H6W4G6_MYCCL</name>
<proteinExistence type="predicted"/>
<sequence length="442" mass="48723">MSPISSKLTRLAPELISLILEHLDRAELALVARVNHSLHNQCLPGLYRAISLEAPGKLVQCFKTLASNVSCASCVRHLSLDELHLGRYPLRATRLLLRAGIENMTGLQVLGLESMLTESYIQLLVNLTFPRLHTVVLPHHPAAVPFILRHPQLTNISFIPRISSLYHLEPLLGDTKPSLSQLRFFSGWDISAEFVLSGARSVRQITIRCSDGSSGSLAALLQTHSAVLSAVQDFTLLTTTFDDALFRALATCIPSVQNLVLYHTQREPELDAGWERYAALEKHLTSFPNLVLLLLTHHGAGRDVLDAPAEAVFDMLNGELQQIVRWGSIAPTLAVCTFPSGHQWIRGTETGGPLPRLWLPHLANEASDERRHAAQIRLQLTILAVAWSPAGAIPAEYLEHWTSVVGKEVFSRFQDVVERATIPPDHLKGYLAAKILNLSSSA</sequence>
<dbReference type="EMBL" id="JACAZE010000010">
    <property type="protein sequence ID" value="KAF7305354.1"/>
    <property type="molecule type" value="Genomic_DNA"/>
</dbReference>
<organism evidence="1 2">
    <name type="scientific">Mycena chlorophos</name>
    <name type="common">Agaric fungus</name>
    <name type="synonym">Agaricus chlorophos</name>
    <dbReference type="NCBI Taxonomy" id="658473"/>
    <lineage>
        <taxon>Eukaryota</taxon>
        <taxon>Fungi</taxon>
        <taxon>Dikarya</taxon>
        <taxon>Basidiomycota</taxon>
        <taxon>Agaricomycotina</taxon>
        <taxon>Agaricomycetes</taxon>
        <taxon>Agaricomycetidae</taxon>
        <taxon>Agaricales</taxon>
        <taxon>Marasmiineae</taxon>
        <taxon>Mycenaceae</taxon>
        <taxon>Mycena</taxon>
    </lineage>
</organism>
<accession>A0A8H6W4G6</accession>
<gene>
    <name evidence="1" type="ORF">HMN09_00787300</name>
</gene>
<comment type="caution">
    <text evidence="1">The sequence shown here is derived from an EMBL/GenBank/DDBJ whole genome shotgun (WGS) entry which is preliminary data.</text>
</comment>
<dbReference type="OrthoDB" id="2833533at2759"/>
<evidence type="ECO:0000313" key="1">
    <source>
        <dbReference type="EMBL" id="KAF7305354.1"/>
    </source>
</evidence>
<reference evidence="1" key="1">
    <citation type="submission" date="2020-05" db="EMBL/GenBank/DDBJ databases">
        <title>Mycena genomes resolve the evolution of fungal bioluminescence.</title>
        <authorList>
            <person name="Tsai I.J."/>
        </authorList>
    </citation>
    <scope>NUCLEOTIDE SEQUENCE</scope>
    <source>
        <strain evidence="1">110903Hualien_Pintung</strain>
    </source>
</reference>
<dbReference type="Gene3D" id="3.80.10.10">
    <property type="entry name" value="Ribonuclease Inhibitor"/>
    <property type="match status" value="1"/>
</dbReference>
<dbReference type="Proteomes" id="UP000613580">
    <property type="component" value="Unassembled WGS sequence"/>
</dbReference>